<reference evidence="1 2" key="1">
    <citation type="journal article" date="2016" name="Nat. Commun.">
        <title>Extremotolerant tardigrade genome and improved radiotolerance of human cultured cells by tardigrade-unique protein.</title>
        <authorList>
            <person name="Hashimoto T."/>
            <person name="Horikawa D.D."/>
            <person name="Saito Y."/>
            <person name="Kuwahara H."/>
            <person name="Kozuka-Hata H."/>
            <person name="Shin-I T."/>
            <person name="Minakuchi Y."/>
            <person name="Ohishi K."/>
            <person name="Motoyama A."/>
            <person name="Aizu T."/>
            <person name="Enomoto A."/>
            <person name="Kondo K."/>
            <person name="Tanaka S."/>
            <person name="Hara Y."/>
            <person name="Koshikawa S."/>
            <person name="Sagara H."/>
            <person name="Miura T."/>
            <person name="Yokobori S."/>
            <person name="Miyagawa K."/>
            <person name="Suzuki Y."/>
            <person name="Kubo T."/>
            <person name="Oyama M."/>
            <person name="Kohara Y."/>
            <person name="Fujiyama A."/>
            <person name="Arakawa K."/>
            <person name="Katayama T."/>
            <person name="Toyoda A."/>
            <person name="Kunieda T."/>
        </authorList>
    </citation>
    <scope>NUCLEOTIDE SEQUENCE [LARGE SCALE GENOMIC DNA]</scope>
    <source>
        <strain evidence="1 2">YOKOZUNA-1</strain>
    </source>
</reference>
<name>A0A1D1UZD5_RAMVA</name>
<proteinExistence type="predicted"/>
<keyword evidence="2" id="KW-1185">Reference proteome</keyword>
<dbReference type="EMBL" id="BDGG01000002">
    <property type="protein sequence ID" value="GAU93765.1"/>
    <property type="molecule type" value="Genomic_DNA"/>
</dbReference>
<evidence type="ECO:0000313" key="2">
    <source>
        <dbReference type="Proteomes" id="UP000186922"/>
    </source>
</evidence>
<protein>
    <submittedName>
        <fullName evidence="1">Uncharacterized protein</fullName>
    </submittedName>
</protein>
<comment type="caution">
    <text evidence="1">The sequence shown here is derived from an EMBL/GenBank/DDBJ whole genome shotgun (WGS) entry which is preliminary data.</text>
</comment>
<accession>A0A1D1UZD5</accession>
<organism evidence="1 2">
    <name type="scientific">Ramazzottius varieornatus</name>
    <name type="common">Water bear</name>
    <name type="synonym">Tardigrade</name>
    <dbReference type="NCBI Taxonomy" id="947166"/>
    <lineage>
        <taxon>Eukaryota</taxon>
        <taxon>Metazoa</taxon>
        <taxon>Ecdysozoa</taxon>
        <taxon>Tardigrada</taxon>
        <taxon>Eutardigrada</taxon>
        <taxon>Parachela</taxon>
        <taxon>Hypsibioidea</taxon>
        <taxon>Ramazzottiidae</taxon>
        <taxon>Ramazzottius</taxon>
    </lineage>
</organism>
<gene>
    <name evidence="1" type="primary">RvY_05653-1</name>
    <name evidence="1" type="synonym">RvY_05653.1</name>
    <name evidence="1" type="ORF">RvY_05653</name>
</gene>
<dbReference type="Proteomes" id="UP000186922">
    <property type="component" value="Unassembled WGS sequence"/>
</dbReference>
<sequence length="61" mass="6718">MSVVPPPRTLASATDGCASTSDYLLDIMMIHVRSNTAVVYRKKVSRKHESNGTVQMTPIRV</sequence>
<evidence type="ECO:0000313" key="1">
    <source>
        <dbReference type="EMBL" id="GAU93765.1"/>
    </source>
</evidence>
<dbReference type="AlphaFoldDB" id="A0A1D1UZD5"/>